<keyword evidence="2" id="KW-1185">Reference proteome</keyword>
<comment type="caution">
    <text evidence="1">The sequence shown here is derived from an EMBL/GenBank/DDBJ whole genome shotgun (WGS) entry which is preliminary data.</text>
</comment>
<accession>A0A9W6Z2P9</accession>
<organism evidence="1 2">
    <name type="scientific">Ambrosiozyma monospora</name>
    <name type="common">Yeast</name>
    <name type="synonym">Endomycopsis monosporus</name>
    <dbReference type="NCBI Taxonomy" id="43982"/>
    <lineage>
        <taxon>Eukaryota</taxon>
        <taxon>Fungi</taxon>
        <taxon>Dikarya</taxon>
        <taxon>Ascomycota</taxon>
        <taxon>Saccharomycotina</taxon>
        <taxon>Pichiomycetes</taxon>
        <taxon>Pichiales</taxon>
        <taxon>Pichiaceae</taxon>
        <taxon>Ambrosiozyma</taxon>
    </lineage>
</organism>
<dbReference type="Proteomes" id="UP001165063">
    <property type="component" value="Unassembled WGS sequence"/>
</dbReference>
<proteinExistence type="predicted"/>
<reference evidence="1" key="1">
    <citation type="submission" date="2023-04" db="EMBL/GenBank/DDBJ databases">
        <title>Ambrosiozyma monospora NBRC 1965.</title>
        <authorList>
            <person name="Ichikawa N."/>
            <person name="Sato H."/>
            <person name="Tonouchi N."/>
        </authorList>
    </citation>
    <scope>NUCLEOTIDE SEQUENCE</scope>
    <source>
        <strain evidence="1">NBRC 1965</strain>
    </source>
</reference>
<name>A0A9W6Z2P9_AMBMO</name>
<sequence length="519" mass="58860">MSDLSVLEGMMEHLQLGVPSLKHLYLNWRVTEQSAKLCDDFLVQANTFIRKHKKLYIKFDIYFPCLPIPTHWRFDSKTQLSLPFHTEHPINTKKVNIISQDCSVSGITSLTARPKFRPFLSNTPKIYFTRAINSTVSTLLLQKFSTEYEIVLDGFLSLKKLEIARSVLKKFPSLPESLRELTIEYVSDLTMSDMDHGIILPTRLCSLIWHGNLSCFTLPKILNIDKLLSLKDVSIRISPLEVSDEFDGSLYDFPLEVSDEFDGAIYDLKHHVTKDCLRLSNTCTIDQLQQFVSQLPPDLEILKINIHGYIRPCLNNYSACLDKVSFKHFTKLDCLELKCFNNSNPFNVSAFPGVESLNFLSPPVLSGSFAQGIKSLEVDLEAYGESVSHFLSHFISKLTSLVCLSIVCSGHRVADIRSLPNQLCSFSITTWSFGTLGLKTTNVDRLCVILDAFPVQLNYLQLFLAERALDIIVDDCKGESISSMAERIDVRDRVNANWIQYSHFDCDEESFGIESLYGS</sequence>
<dbReference type="EMBL" id="BSXU01003987">
    <property type="protein sequence ID" value="GMG40629.1"/>
    <property type="molecule type" value="Genomic_DNA"/>
</dbReference>
<evidence type="ECO:0000313" key="2">
    <source>
        <dbReference type="Proteomes" id="UP001165063"/>
    </source>
</evidence>
<dbReference type="AlphaFoldDB" id="A0A9W6Z2P9"/>
<evidence type="ECO:0000313" key="1">
    <source>
        <dbReference type="EMBL" id="GMG40629.1"/>
    </source>
</evidence>
<gene>
    <name evidence="1" type="ORF">Amon01_000635800</name>
</gene>
<protein>
    <submittedName>
        <fullName evidence="1">Unnamed protein product</fullName>
    </submittedName>
</protein>